<dbReference type="InterPro" id="IPR018181">
    <property type="entry name" value="Heat_shock_70_CS"/>
</dbReference>
<feature type="compositionally biased region" description="Low complexity" evidence="7">
    <location>
        <begin position="676"/>
        <end position="685"/>
    </location>
</feature>
<keyword evidence="5" id="KW-0143">Chaperone</keyword>
<dbReference type="PRINTS" id="PR01217">
    <property type="entry name" value="PRICHEXTENSN"/>
</dbReference>
<keyword evidence="9" id="KW-1185">Reference proteome</keyword>
<feature type="compositionally biased region" description="Pro residues" evidence="7">
    <location>
        <begin position="569"/>
        <end position="652"/>
    </location>
</feature>
<dbReference type="SUPFAM" id="SSF53067">
    <property type="entry name" value="Actin-like ATPase domain"/>
    <property type="match status" value="2"/>
</dbReference>
<dbReference type="OrthoDB" id="9766019at2"/>
<organism evidence="8 9">
    <name type="scientific">Arthrobacter pityocampae</name>
    <dbReference type="NCBI Taxonomy" id="547334"/>
    <lineage>
        <taxon>Bacteria</taxon>
        <taxon>Bacillati</taxon>
        <taxon>Actinomycetota</taxon>
        <taxon>Actinomycetes</taxon>
        <taxon>Micrococcales</taxon>
        <taxon>Micrococcaceae</taxon>
        <taxon>Arthrobacter</taxon>
    </lineage>
</organism>
<evidence type="ECO:0000313" key="8">
    <source>
        <dbReference type="EMBL" id="PPB49602.1"/>
    </source>
</evidence>
<feature type="region of interest" description="Disordered" evidence="7">
    <location>
        <begin position="459"/>
        <end position="685"/>
    </location>
</feature>
<keyword evidence="2" id="KW-0547">Nucleotide-binding</keyword>
<feature type="coiled-coil region" evidence="6">
    <location>
        <begin position="239"/>
        <end position="266"/>
    </location>
</feature>
<keyword evidence="4" id="KW-0346">Stress response</keyword>
<keyword evidence="6" id="KW-0175">Coiled coil</keyword>
<name>A0A2S5IYD0_9MICC</name>
<protein>
    <submittedName>
        <fullName evidence="8">Molecular chaperone DnaK</fullName>
    </submittedName>
</protein>
<evidence type="ECO:0000256" key="6">
    <source>
        <dbReference type="SAM" id="Coils"/>
    </source>
</evidence>
<dbReference type="PANTHER" id="PTHR45639">
    <property type="entry name" value="HSC70CB, ISOFORM G-RELATED"/>
    <property type="match status" value="1"/>
</dbReference>
<feature type="compositionally biased region" description="Polar residues" evidence="7">
    <location>
        <begin position="505"/>
        <end position="522"/>
    </location>
</feature>
<proteinExistence type="inferred from homology"/>
<dbReference type="EMBL" id="PRKW01000003">
    <property type="protein sequence ID" value="PPB49602.1"/>
    <property type="molecule type" value="Genomic_DNA"/>
</dbReference>
<dbReference type="InterPro" id="IPR013126">
    <property type="entry name" value="Hsp_70_fam"/>
</dbReference>
<evidence type="ECO:0000256" key="2">
    <source>
        <dbReference type="ARBA" id="ARBA00022741"/>
    </source>
</evidence>
<evidence type="ECO:0000256" key="1">
    <source>
        <dbReference type="ARBA" id="ARBA00007381"/>
    </source>
</evidence>
<dbReference type="GO" id="GO:0030968">
    <property type="term" value="P:endoplasmic reticulum unfolded protein response"/>
    <property type="evidence" value="ECO:0007669"/>
    <property type="project" value="TreeGrafter"/>
</dbReference>
<feature type="compositionally biased region" description="Low complexity" evidence="7">
    <location>
        <begin position="653"/>
        <end position="667"/>
    </location>
</feature>
<sequence length="685" mass="68883">MTWGVMGYGLSVDVGTSFTAAAVLRTDGDSPGVPQILPLGSRSAAVPTVVYLGADGTRLVGEAAERRGAAQPECVSREFKRRMGDDVPLLVGGRPVLPQQLVAAVVGWVVGVATEREGGAPDVVTLTHPAAWGGHRTDLLRQALAEAGIGDVVLLTEPEAAALAYASRERVPAGSTLAVYDLGGGTFDATVLRKTDADTFTVLGRPQGLERLGGADFDQEIFDHVLGSPDLPPLESEPAPEVLAALARLRKECAEAKEALSSDSEATVSVMLPGAHSQVRLVRAEFEAMIEPALDDTLVTLRAALENAGVRAEELAAILLIGGSSRIPLVAQLLSEEFDRPLAIDVDPKASVALGAAFAASTLDAADGQEPAAAPDEEAGAPQAGPSVPLTNAAGFARPAPRPAAVPAHGPAVMAPNRRLGVRIAAVAAGVALLGIATASATNAPIPFEAFPGFSAGERAEAAEGTAPTEESGSTATAPGTEDGVEPDDTGETFLDTATEKAGTASENAATPSPSGKTTPSGKATDKGGGSSDATKRAEPTRDAKPASGKATPGKATSEDEAPRGGTKPTPPRTSTPSPTPPKPGTTPVDPTPPAPFPSPTPPAAGAPPTTAPPAPAPTTPPPAPDPIPDPPQPPADPTPIDPPPPADPEPQPTITVDAPATAAPGTAEPPPSEPITPSSATSEP</sequence>
<dbReference type="GO" id="GO:0005524">
    <property type="term" value="F:ATP binding"/>
    <property type="evidence" value="ECO:0007669"/>
    <property type="project" value="UniProtKB-KW"/>
</dbReference>
<evidence type="ECO:0000256" key="7">
    <source>
        <dbReference type="SAM" id="MobiDB-lite"/>
    </source>
</evidence>
<reference evidence="8 9" key="1">
    <citation type="journal article" date="2014" name="Int. J. Syst. Evol. Microbiol.">
        <title>Arthrobacter pityocampae sp. nov., isolated from Thaumetopoea pityocampa (Lep., Thaumetopoeidae).</title>
        <authorList>
            <person name="Ince I.A."/>
            <person name="Demirbag Z."/>
            <person name="Kati H."/>
        </authorList>
    </citation>
    <scope>NUCLEOTIDE SEQUENCE [LARGE SCALE GENOMIC DNA]</scope>
    <source>
        <strain evidence="8 9">Tp2</strain>
    </source>
</reference>
<dbReference type="RefSeq" id="WP_104121088.1">
    <property type="nucleotide sequence ID" value="NZ_PRKW01000003.1"/>
</dbReference>
<evidence type="ECO:0000256" key="3">
    <source>
        <dbReference type="ARBA" id="ARBA00022840"/>
    </source>
</evidence>
<dbReference type="InterPro" id="IPR043129">
    <property type="entry name" value="ATPase_NBD"/>
</dbReference>
<dbReference type="Gene3D" id="3.30.420.40">
    <property type="match status" value="2"/>
</dbReference>
<dbReference type="GO" id="GO:0140662">
    <property type="term" value="F:ATP-dependent protein folding chaperone"/>
    <property type="evidence" value="ECO:0007669"/>
    <property type="project" value="InterPro"/>
</dbReference>
<dbReference type="PANTHER" id="PTHR45639:SF34">
    <property type="entry name" value="CHAPERONE PROTEIN DNAK"/>
    <property type="match status" value="1"/>
</dbReference>
<dbReference type="Pfam" id="PF00012">
    <property type="entry name" value="HSP70"/>
    <property type="match status" value="1"/>
</dbReference>
<keyword evidence="3" id="KW-0067">ATP-binding</keyword>
<accession>A0A2S5IYD0</accession>
<evidence type="ECO:0000313" key="9">
    <source>
        <dbReference type="Proteomes" id="UP000239297"/>
    </source>
</evidence>
<dbReference type="PROSITE" id="PS00329">
    <property type="entry name" value="HSP70_2"/>
    <property type="match status" value="1"/>
</dbReference>
<gene>
    <name evidence="8" type="ORF">C4K88_07925</name>
</gene>
<dbReference type="AlphaFoldDB" id="A0A2S5IYD0"/>
<dbReference type="PROSITE" id="PS01036">
    <property type="entry name" value="HSP70_3"/>
    <property type="match status" value="1"/>
</dbReference>
<feature type="compositionally biased region" description="Low complexity" evidence="7">
    <location>
        <begin position="366"/>
        <end position="385"/>
    </location>
</feature>
<comment type="similarity">
    <text evidence="1">Belongs to the heat shock protein 70 family.</text>
</comment>
<feature type="compositionally biased region" description="Basic and acidic residues" evidence="7">
    <location>
        <begin position="534"/>
        <end position="545"/>
    </location>
</feature>
<comment type="caution">
    <text evidence="8">The sequence shown here is derived from an EMBL/GenBank/DDBJ whole genome shotgun (WGS) entry which is preliminary data.</text>
</comment>
<evidence type="ECO:0000256" key="4">
    <source>
        <dbReference type="ARBA" id="ARBA00023016"/>
    </source>
</evidence>
<dbReference type="Gene3D" id="3.90.640.10">
    <property type="entry name" value="Actin, Chain A, domain 4"/>
    <property type="match status" value="1"/>
</dbReference>
<evidence type="ECO:0000256" key="5">
    <source>
        <dbReference type="ARBA" id="ARBA00023186"/>
    </source>
</evidence>
<feature type="region of interest" description="Disordered" evidence="7">
    <location>
        <begin position="366"/>
        <end position="396"/>
    </location>
</feature>
<dbReference type="Proteomes" id="UP000239297">
    <property type="component" value="Unassembled WGS sequence"/>
</dbReference>